<sequence length="601" mass="67136">MLLKLGLTGIRRRLADYLILFSGLIISSAIFYLFMSIATNEHFLKQNISISLVTQVFYFGVVLLTVIAIVYVWYAQSFLLQMRLQDYGMLLTFGARRSKIDQLIMIETFVIQFGSTIIGIIVGAVLTQFASGALAKMIDFKLTGLNVGSVTSVVTTLVIFFILALFCAITSIISIHRKPLTQIIHAQQQANQRMVTTNKLFAGVIVGIVLLAVGFIAMDRIEQLRLMAIVIALVTICFGSYLLIGSLFTLIIRLLRKTSFSSKNLRKFTMGQLEFRIGSYTRILTMVTILFSLALGAITVGTGYYQQIPVVSERASAYTMNLTNPSTKAQKLIKELNVQKKVVYHQISAGKYVYYNQAELKQQPFQMVRTIKDTTSVSAPTYRNIPNEKLIQSGTEQAMFKELQDPSVRNKEIIILTPAKFKAQTGKRAALTLIRVKDLHASLPVLKKLAKYQTAAQQSGMETSNGYNMYLVANSMFGGLEFMGLFLGIAFLTMLASCLMFKVLSGTRADQRRYHVLNNIGASQRQLDWALVTEIGTLFIIPAVLGVSYVALGLRMFTKLMLSPYHTFGMASLMFVGCYAVYYVVTVVIYRQLVLKDTKRG</sequence>
<keyword evidence="4 6" id="KW-1133">Transmembrane helix</keyword>
<feature type="transmembrane region" description="Helical" evidence="6">
    <location>
        <begin position="529"/>
        <end position="551"/>
    </location>
</feature>
<keyword evidence="2 6" id="KW-1003">Cell membrane</keyword>
<feature type="transmembrane region" description="Helical" evidence="6">
    <location>
        <begin position="571"/>
        <end position="590"/>
    </location>
</feature>
<dbReference type="STRING" id="1423813.FC26_GL000663"/>
<name>A0A0R2A0T1_9LACO</name>
<keyword evidence="9" id="KW-1185">Reference proteome</keyword>
<feature type="domain" description="ABC3 transporter permease C-terminal" evidence="7">
    <location>
        <begin position="59"/>
        <end position="175"/>
    </location>
</feature>
<evidence type="ECO:0000256" key="3">
    <source>
        <dbReference type="ARBA" id="ARBA00022692"/>
    </source>
</evidence>
<feature type="transmembrane region" description="Helical" evidence="6">
    <location>
        <begin position="283"/>
        <end position="305"/>
    </location>
</feature>
<dbReference type="PANTHER" id="PTHR46795:SF3">
    <property type="entry name" value="ABC TRANSPORTER PERMEASE"/>
    <property type="match status" value="1"/>
</dbReference>
<dbReference type="RefSeq" id="WP_057780860.1">
    <property type="nucleotide sequence ID" value="NZ_AYYY01000063.1"/>
</dbReference>
<feature type="transmembrane region" description="Helical" evidence="6">
    <location>
        <begin position="482"/>
        <end position="504"/>
    </location>
</feature>
<evidence type="ECO:0000256" key="5">
    <source>
        <dbReference type="ARBA" id="ARBA00023136"/>
    </source>
</evidence>
<dbReference type="InterPro" id="IPR027022">
    <property type="entry name" value="ABC_permease_BceB-typ"/>
</dbReference>
<dbReference type="Pfam" id="PF02687">
    <property type="entry name" value="FtsX"/>
    <property type="match status" value="1"/>
</dbReference>
<dbReference type="PIRSF" id="PIRSF018968">
    <property type="entry name" value="ABC_permease_BceB"/>
    <property type="match status" value="1"/>
</dbReference>
<dbReference type="GO" id="GO:0055085">
    <property type="term" value="P:transmembrane transport"/>
    <property type="evidence" value="ECO:0007669"/>
    <property type="project" value="UniProtKB-UniRule"/>
</dbReference>
<evidence type="ECO:0000256" key="1">
    <source>
        <dbReference type="ARBA" id="ARBA00004651"/>
    </source>
</evidence>
<dbReference type="PATRIC" id="fig|1423813.3.peg.674"/>
<comment type="caution">
    <text evidence="8">The sequence shown here is derived from an EMBL/GenBank/DDBJ whole genome shotgun (WGS) entry which is preliminary data.</text>
</comment>
<feature type="transmembrane region" description="Helical" evidence="6">
    <location>
        <begin position="55"/>
        <end position="74"/>
    </location>
</feature>
<feature type="transmembrane region" description="Helical" evidence="6">
    <location>
        <begin position="200"/>
        <end position="218"/>
    </location>
</feature>
<keyword evidence="6" id="KW-0813">Transport</keyword>
<comment type="subcellular location">
    <subcellularLocation>
        <location evidence="1 6">Cell membrane</location>
        <topology evidence="1 6">Multi-pass membrane protein</topology>
    </subcellularLocation>
</comment>
<evidence type="ECO:0000256" key="6">
    <source>
        <dbReference type="PIRNR" id="PIRNR018968"/>
    </source>
</evidence>
<reference evidence="8 9" key="1">
    <citation type="journal article" date="2015" name="Genome Announc.">
        <title>Expanding the biotechnology potential of lactobacilli through comparative genomics of 213 strains and associated genera.</title>
        <authorList>
            <person name="Sun Z."/>
            <person name="Harris H.M."/>
            <person name="McCann A."/>
            <person name="Guo C."/>
            <person name="Argimon S."/>
            <person name="Zhang W."/>
            <person name="Yang X."/>
            <person name="Jeffery I.B."/>
            <person name="Cooney J.C."/>
            <person name="Kagawa T.F."/>
            <person name="Liu W."/>
            <person name="Song Y."/>
            <person name="Salvetti E."/>
            <person name="Wrobel A."/>
            <person name="Rasinkangas P."/>
            <person name="Parkhill J."/>
            <person name="Rea M.C."/>
            <person name="O'Sullivan O."/>
            <person name="Ritari J."/>
            <person name="Douillard F.P."/>
            <person name="Paul Ross R."/>
            <person name="Yang R."/>
            <person name="Briner A.E."/>
            <person name="Felis G.E."/>
            <person name="de Vos W.M."/>
            <person name="Barrangou R."/>
            <person name="Klaenhammer T.R."/>
            <person name="Caufield P.W."/>
            <person name="Cui Y."/>
            <person name="Zhang H."/>
            <person name="O'Toole P.W."/>
        </authorList>
    </citation>
    <scope>NUCLEOTIDE SEQUENCE [LARGE SCALE GENOMIC DNA]</scope>
    <source>
        <strain evidence="8 9">DSM 20634</strain>
    </source>
</reference>
<comment type="similarity">
    <text evidence="6">Belongs to the ABC-4 integral membrane protein family.</text>
</comment>
<dbReference type="OrthoDB" id="1705903at2"/>
<evidence type="ECO:0000313" key="8">
    <source>
        <dbReference type="EMBL" id="KRM60573.1"/>
    </source>
</evidence>
<accession>A0A0R2A0T1</accession>
<dbReference type="InterPro" id="IPR003838">
    <property type="entry name" value="ABC3_permease_C"/>
</dbReference>
<dbReference type="GO" id="GO:0005886">
    <property type="term" value="C:plasma membrane"/>
    <property type="evidence" value="ECO:0007669"/>
    <property type="project" value="UniProtKB-SubCell"/>
</dbReference>
<keyword evidence="3 6" id="KW-0812">Transmembrane</keyword>
<feature type="transmembrane region" description="Helical" evidence="6">
    <location>
        <begin position="150"/>
        <end position="175"/>
    </location>
</feature>
<evidence type="ECO:0000256" key="4">
    <source>
        <dbReference type="ARBA" id="ARBA00022989"/>
    </source>
</evidence>
<feature type="transmembrane region" description="Helical" evidence="6">
    <location>
        <begin position="103"/>
        <end position="130"/>
    </location>
</feature>
<evidence type="ECO:0000256" key="2">
    <source>
        <dbReference type="ARBA" id="ARBA00022475"/>
    </source>
</evidence>
<keyword evidence="5 6" id="KW-0472">Membrane</keyword>
<protein>
    <submittedName>
        <fullName evidence="8">Peptide ABC transporter permease</fullName>
    </submittedName>
</protein>
<evidence type="ECO:0000259" key="7">
    <source>
        <dbReference type="Pfam" id="PF02687"/>
    </source>
</evidence>
<proteinExistence type="inferred from homology"/>
<feature type="transmembrane region" description="Helical" evidence="6">
    <location>
        <begin position="14"/>
        <end position="35"/>
    </location>
</feature>
<dbReference type="Proteomes" id="UP000051733">
    <property type="component" value="Unassembled WGS sequence"/>
</dbReference>
<evidence type="ECO:0000313" key="9">
    <source>
        <dbReference type="Proteomes" id="UP000051733"/>
    </source>
</evidence>
<dbReference type="EMBL" id="AYYY01000063">
    <property type="protein sequence ID" value="KRM60573.1"/>
    <property type="molecule type" value="Genomic_DNA"/>
</dbReference>
<organism evidence="8 9">
    <name type="scientific">Paucilactobacillus vaccinostercus DSM 20634</name>
    <dbReference type="NCBI Taxonomy" id="1423813"/>
    <lineage>
        <taxon>Bacteria</taxon>
        <taxon>Bacillati</taxon>
        <taxon>Bacillota</taxon>
        <taxon>Bacilli</taxon>
        <taxon>Lactobacillales</taxon>
        <taxon>Lactobacillaceae</taxon>
        <taxon>Paucilactobacillus</taxon>
    </lineage>
</organism>
<dbReference type="PANTHER" id="PTHR46795">
    <property type="entry name" value="ABC TRANSPORTER PERMEASE-RELATED-RELATED"/>
    <property type="match status" value="1"/>
</dbReference>
<dbReference type="AlphaFoldDB" id="A0A0R2A0T1"/>
<gene>
    <name evidence="8" type="ORF">FC26_GL000663</name>
</gene>
<dbReference type="InterPro" id="IPR052536">
    <property type="entry name" value="ABC-4_Integral_Memb_Prot"/>
</dbReference>
<feature type="transmembrane region" description="Helical" evidence="6">
    <location>
        <begin position="224"/>
        <end position="255"/>
    </location>
</feature>